<feature type="domain" description="YgjP-like metallopeptidase" evidence="1">
    <location>
        <begin position="15"/>
        <end position="205"/>
    </location>
</feature>
<gene>
    <name evidence="2" type="ORF">APZ16_03505</name>
</gene>
<evidence type="ECO:0000259" key="1">
    <source>
        <dbReference type="Pfam" id="PF01863"/>
    </source>
</evidence>
<evidence type="ECO:0000313" key="3">
    <source>
        <dbReference type="Proteomes" id="UP000074294"/>
    </source>
</evidence>
<name>A0A147JYI5_HADYE</name>
<proteinExistence type="predicted"/>
<comment type="caution">
    <text evidence="2">The sequence shown here is derived from an EMBL/GenBank/DDBJ whole genome shotgun (WGS) entry which is preliminary data.</text>
</comment>
<dbReference type="Gene3D" id="3.30.2010.10">
    <property type="entry name" value="Metalloproteases ('zincins'), catalytic domain"/>
    <property type="match status" value="1"/>
</dbReference>
<dbReference type="Pfam" id="PF01863">
    <property type="entry name" value="YgjP-like"/>
    <property type="match status" value="1"/>
</dbReference>
<organism evidence="2 3">
    <name type="scientific">Hadarchaeum yellowstonense</name>
    <dbReference type="NCBI Taxonomy" id="1776334"/>
    <lineage>
        <taxon>Archaea</taxon>
        <taxon>Methanobacteriati</taxon>
        <taxon>Candidatus Hadarchaeota</taxon>
        <taxon>Candidatus Hadarchaeia</taxon>
        <taxon>Candidatus Hadarchaeales</taxon>
        <taxon>Candidatus Hadarchaeaceae</taxon>
        <taxon>Candidatus Hadarchaeum</taxon>
    </lineage>
</organism>
<dbReference type="PANTHER" id="PTHR30399:SF1">
    <property type="entry name" value="UTP PYROPHOSPHATASE"/>
    <property type="match status" value="1"/>
</dbReference>
<dbReference type="AlphaFoldDB" id="A0A147JYI5"/>
<dbReference type="InterPro" id="IPR002725">
    <property type="entry name" value="YgjP-like_metallopeptidase"/>
</dbReference>
<accession>A0A147JYI5</accession>
<dbReference type="InterPro" id="IPR053136">
    <property type="entry name" value="UTP_pyrophosphatase-like"/>
</dbReference>
<dbReference type="CDD" id="cd07344">
    <property type="entry name" value="M48_yhfN_like"/>
    <property type="match status" value="1"/>
</dbReference>
<dbReference type="Proteomes" id="UP000074294">
    <property type="component" value="Unassembled WGS sequence"/>
</dbReference>
<dbReference type="EMBL" id="LQMQ01000017">
    <property type="protein sequence ID" value="KUO41649.1"/>
    <property type="molecule type" value="Genomic_DNA"/>
</dbReference>
<dbReference type="PANTHER" id="PTHR30399">
    <property type="entry name" value="UNCHARACTERIZED PROTEIN YGJP"/>
    <property type="match status" value="1"/>
</dbReference>
<sequence length="224" mass="26686">MPYRVVRREVKYPRLEFKTGELLAVLPKSWKDEAPLLEKKIEWISRKYEEIQRALDGFKALGGNGRDLLVFGKFFRIRENGAVKIDFGGTTVECNLKERRQVKRLRTILKERLLSEVEPAALEYSQKFGVNFNRIFIRKQRTKWASCSAKGNLSFNFLLACLPKDLIRYIVCHEVLHLKRKSHDGNFWEQIGREFENYREMEKKLFEYWFLVQEYSRLSPLKIS</sequence>
<protein>
    <recommendedName>
        <fullName evidence="1">YgjP-like metallopeptidase domain-containing protein</fullName>
    </recommendedName>
</protein>
<evidence type="ECO:0000313" key="2">
    <source>
        <dbReference type="EMBL" id="KUO41649.1"/>
    </source>
</evidence>
<reference evidence="2 3" key="1">
    <citation type="journal article" date="2016" name="Nat. Microbiol.">
        <title>Genomic inference of the metabolism of cosmopolitan subsurface Archaea, Hadesarchaea.</title>
        <authorList>
            <person name="Baker B.J."/>
            <person name="Saw J.H."/>
            <person name="Lind A.E."/>
            <person name="Lazar C.S."/>
            <person name="Hinrichs K.-U."/>
            <person name="Teske A.P."/>
            <person name="Ettema T.J."/>
        </authorList>
    </citation>
    <scope>NUCLEOTIDE SEQUENCE [LARGE SCALE GENOMIC DNA]</scope>
</reference>